<dbReference type="HOGENOM" id="CLU_1991671_0_0_12"/>
<reference evidence="1 2" key="1">
    <citation type="journal article" date="2011" name="BMC Genomics">
        <title>Complete genome sequence of Brachyspira intermedia reveals unique genomic features in Brachyspira species and phage-mediated horizontal gene transfer.</title>
        <authorList>
            <person name="Hafstrom T."/>
            <person name="Jansson D.S."/>
            <person name="Segerman B."/>
        </authorList>
    </citation>
    <scope>NUCLEOTIDE SEQUENCE [LARGE SCALE GENOMIC DNA]</scope>
    <source>
        <strain evidence="2">ATCC 51140 / PWS/A</strain>
    </source>
</reference>
<sequence>MAGVGGPIKGIYIDGRNFVVDGEVDAQFFPGGFTNEVKPNGDGTQRLVKSIKPSELNDIPIVIDDSRGDEEFLQNVMNKHEFVQISFTTINGDVFSGLGQIVGDAYTSKKEQTKTVSFQGTFEKQG</sequence>
<evidence type="ECO:0000313" key="2">
    <source>
        <dbReference type="Proteomes" id="UP000008522"/>
    </source>
</evidence>
<dbReference type="RefSeq" id="WP_014487962.1">
    <property type="nucleotide sequence ID" value="NC_017243.1"/>
</dbReference>
<keyword evidence="2" id="KW-1185">Reference proteome</keyword>
<dbReference type="KEGG" id="bip:Bint_1517"/>
<protein>
    <recommendedName>
        <fullName evidence="3">Phage tail protein</fullName>
    </recommendedName>
</protein>
<dbReference type="PATRIC" id="fig|1045858.4.peg.1516"/>
<dbReference type="OrthoDB" id="9826902at2"/>
<evidence type="ECO:0000313" key="1">
    <source>
        <dbReference type="EMBL" id="AEM22136.1"/>
    </source>
</evidence>
<proteinExistence type="predicted"/>
<gene>
    <name evidence="1" type="ordered locus">Bint_1517</name>
</gene>
<dbReference type="Proteomes" id="UP000008522">
    <property type="component" value="Chromosome"/>
</dbReference>
<name>G0EQN5_BRAIP</name>
<dbReference type="AlphaFoldDB" id="G0EQN5"/>
<dbReference type="EMBL" id="CP002874">
    <property type="protein sequence ID" value="AEM22136.1"/>
    <property type="molecule type" value="Genomic_DNA"/>
</dbReference>
<accession>G0EQN5</accession>
<evidence type="ECO:0008006" key="3">
    <source>
        <dbReference type="Google" id="ProtNLM"/>
    </source>
</evidence>
<dbReference type="GeneID" id="44970042"/>
<organism evidence="1 2">
    <name type="scientific">Brachyspira intermedia (strain ATCC 51140 / PWS/A)</name>
    <name type="common">Serpulina intermedia</name>
    <dbReference type="NCBI Taxonomy" id="1045858"/>
    <lineage>
        <taxon>Bacteria</taxon>
        <taxon>Pseudomonadati</taxon>
        <taxon>Spirochaetota</taxon>
        <taxon>Spirochaetia</taxon>
        <taxon>Brachyspirales</taxon>
        <taxon>Brachyspiraceae</taxon>
        <taxon>Brachyspira</taxon>
    </lineage>
</organism>